<keyword evidence="6" id="KW-0539">Nucleus</keyword>
<evidence type="ECO:0000313" key="10">
    <source>
        <dbReference type="Ensembl" id="ENSSHAP00000025612.1"/>
    </source>
</evidence>
<dbReference type="InterPro" id="IPR044869">
    <property type="entry name" value="HNF-1_POU"/>
</dbReference>
<evidence type="ECO:0000256" key="1">
    <source>
        <dbReference type="ARBA" id="ARBA00004123"/>
    </source>
</evidence>
<feature type="region of interest" description="Disordered" evidence="7">
    <location>
        <begin position="56"/>
        <end position="155"/>
    </location>
</feature>
<dbReference type="InterPro" id="IPR010982">
    <property type="entry name" value="Lambda_DNA-bd_dom_sf"/>
</dbReference>
<feature type="compositionally biased region" description="Low complexity" evidence="7">
    <location>
        <begin position="81"/>
        <end position="93"/>
    </location>
</feature>
<evidence type="ECO:0000256" key="2">
    <source>
        <dbReference type="ARBA" id="ARBA00023015"/>
    </source>
</evidence>
<keyword evidence="2" id="KW-0805">Transcription regulation</keyword>
<protein>
    <submittedName>
        <fullName evidence="10">Homeobox containing 1</fullName>
    </submittedName>
</protein>
<keyword evidence="5" id="KW-0804">Transcription</keyword>
<dbReference type="Gene3D" id="1.10.260.40">
    <property type="entry name" value="lambda repressor-like DNA-binding domains"/>
    <property type="match status" value="1"/>
</dbReference>
<dbReference type="GeneTree" id="ENSGT00940000154928"/>
<dbReference type="SUPFAM" id="SSF47413">
    <property type="entry name" value="lambda repressor-like DNA-binding domains"/>
    <property type="match status" value="1"/>
</dbReference>
<dbReference type="GO" id="GO:0005634">
    <property type="term" value="C:nucleus"/>
    <property type="evidence" value="ECO:0007669"/>
    <property type="project" value="UniProtKB-SubCell"/>
</dbReference>
<dbReference type="InterPro" id="IPR006899">
    <property type="entry name" value="HNF-1_N"/>
</dbReference>
<dbReference type="InterPro" id="IPR044866">
    <property type="entry name" value="HNF_P1"/>
</dbReference>
<reference evidence="10" key="2">
    <citation type="submission" date="2025-08" db="UniProtKB">
        <authorList>
            <consortium name="Ensembl"/>
        </authorList>
    </citation>
    <scope>IDENTIFICATION</scope>
</reference>
<sequence length="313" mass="35403">MLSSFPVVLLETMSHYTDEPRFTIEQIDLLQRLRRTGMTKHEILHALETLDRLDQEHNDKFGRRPSYGGGSYGNSTNNVPASSSTATASTQTQHSGMSPSPSNSYDTSPQPCTTNQNGRESNERLSTSNGKMSPTRYHANSMGQRSYSFEASEEDLDVDDKVEELMRRDSSVIKEEIKAFLANRRISQAVVAQVTGISQSRISHWLLQQGSDLSEQKKRAFYRWYQLEKTNPGCVEVWGETETMRDSATLSMRPAPIPVEDPEWRQTPPPVTATSGTFRLRRGSRFTWRKECLAVMERSPNKISTSDQLPTSE</sequence>
<dbReference type="PANTHER" id="PTHR14618:SF0">
    <property type="entry name" value="HOMEOBOX-CONTAINING PROTEIN 1"/>
    <property type="match status" value="1"/>
</dbReference>
<dbReference type="Proteomes" id="UP000007648">
    <property type="component" value="Unassembled WGS sequence"/>
</dbReference>
<dbReference type="GO" id="GO:0003691">
    <property type="term" value="F:double-stranded telomeric DNA binding"/>
    <property type="evidence" value="ECO:0007669"/>
    <property type="project" value="InterPro"/>
</dbReference>
<name>A0A7N4NNW2_SARHA</name>
<evidence type="ECO:0000313" key="11">
    <source>
        <dbReference type="Proteomes" id="UP000007648"/>
    </source>
</evidence>
<dbReference type="FunFam" id="1.10.260.40:FF:000011">
    <property type="entry name" value="homeobox-containing protein 1 isoform X2"/>
    <property type="match status" value="1"/>
</dbReference>
<dbReference type="PANTHER" id="PTHR14618">
    <property type="entry name" value="HOMEODOX-CONTAINING PROTEIN 1 HMBOX1"/>
    <property type="match status" value="1"/>
</dbReference>
<gene>
    <name evidence="10" type="primary">HMBOX1</name>
</gene>
<dbReference type="PROSITE" id="PS51937">
    <property type="entry name" value="HNF_P1"/>
    <property type="match status" value="1"/>
</dbReference>
<feature type="domain" description="HNF-p1" evidence="9">
    <location>
        <begin position="18"/>
        <end position="49"/>
    </location>
</feature>
<proteinExistence type="predicted"/>
<evidence type="ECO:0000256" key="7">
    <source>
        <dbReference type="SAM" id="MobiDB-lite"/>
    </source>
</evidence>
<dbReference type="Ensembl" id="ENSSHAT00000041167.1">
    <property type="protein sequence ID" value="ENSSHAP00000025612.1"/>
    <property type="gene ID" value="ENSSHAG00000016211.2"/>
</dbReference>
<feature type="compositionally biased region" description="Polar residues" evidence="7">
    <location>
        <begin position="94"/>
        <end position="132"/>
    </location>
</feature>
<evidence type="ECO:0000256" key="4">
    <source>
        <dbReference type="ARBA" id="ARBA00023155"/>
    </source>
</evidence>
<keyword evidence="3" id="KW-0238">DNA-binding</keyword>
<feature type="region of interest" description="Disordered" evidence="7">
    <location>
        <begin position="253"/>
        <end position="275"/>
    </location>
</feature>
<dbReference type="InterPro" id="IPR001387">
    <property type="entry name" value="Cro/C1-type_HTH"/>
</dbReference>
<evidence type="ECO:0000256" key="5">
    <source>
        <dbReference type="ARBA" id="ARBA00023163"/>
    </source>
</evidence>
<organism evidence="10 11">
    <name type="scientific">Sarcophilus harrisii</name>
    <name type="common">Tasmanian devil</name>
    <name type="synonym">Sarcophilus laniarius</name>
    <dbReference type="NCBI Taxonomy" id="9305"/>
    <lineage>
        <taxon>Eukaryota</taxon>
        <taxon>Metazoa</taxon>
        <taxon>Chordata</taxon>
        <taxon>Craniata</taxon>
        <taxon>Vertebrata</taxon>
        <taxon>Euteleostomi</taxon>
        <taxon>Mammalia</taxon>
        <taxon>Metatheria</taxon>
        <taxon>Dasyuromorphia</taxon>
        <taxon>Dasyuridae</taxon>
        <taxon>Sarcophilus</taxon>
    </lineage>
</organism>
<dbReference type="Pfam" id="PF04814">
    <property type="entry name" value="HNF-1_N"/>
    <property type="match status" value="1"/>
</dbReference>
<reference evidence="10" key="3">
    <citation type="submission" date="2025-09" db="UniProtKB">
        <authorList>
            <consortium name="Ensembl"/>
        </authorList>
    </citation>
    <scope>IDENTIFICATION</scope>
</reference>
<evidence type="ECO:0000256" key="6">
    <source>
        <dbReference type="ARBA" id="ARBA00023242"/>
    </source>
</evidence>
<keyword evidence="11" id="KW-1185">Reference proteome</keyword>
<accession>A0A7N4NNW2</accession>
<dbReference type="InterPro" id="IPR040363">
    <property type="entry name" value="HMBOX1"/>
</dbReference>
<feature type="domain" description="POU-specific atypical" evidence="8">
    <location>
        <begin position="145"/>
        <end position="241"/>
    </location>
</feature>
<dbReference type="CDD" id="cd00093">
    <property type="entry name" value="HTH_XRE"/>
    <property type="match status" value="1"/>
</dbReference>
<comment type="subcellular location">
    <subcellularLocation>
        <location evidence="1">Nucleus</location>
    </subcellularLocation>
</comment>
<keyword evidence="4" id="KW-0371">Homeobox</keyword>
<reference evidence="10 11" key="1">
    <citation type="journal article" date="2011" name="Proc. Natl. Acad. Sci. U.S.A.">
        <title>Genetic diversity and population structure of the endangered marsupial Sarcophilus harrisii (Tasmanian devil).</title>
        <authorList>
            <person name="Miller W."/>
            <person name="Hayes V.M."/>
            <person name="Ratan A."/>
            <person name="Petersen D.C."/>
            <person name="Wittekindt N.E."/>
            <person name="Miller J."/>
            <person name="Walenz B."/>
            <person name="Knight J."/>
            <person name="Qi J."/>
            <person name="Zhao F."/>
            <person name="Wang Q."/>
            <person name="Bedoya-Reina O.C."/>
            <person name="Katiyar N."/>
            <person name="Tomsho L.P."/>
            <person name="Kasson L.M."/>
            <person name="Hardie R.A."/>
            <person name="Woodbridge P."/>
            <person name="Tindall E.A."/>
            <person name="Bertelsen M.F."/>
            <person name="Dixon D."/>
            <person name="Pyecroft S."/>
            <person name="Helgen K.M."/>
            <person name="Lesk A.M."/>
            <person name="Pringle T.H."/>
            <person name="Patterson N."/>
            <person name="Zhang Y."/>
            <person name="Kreiss A."/>
            <person name="Woods G.M."/>
            <person name="Jones M.E."/>
            <person name="Schuster S.C."/>
        </authorList>
    </citation>
    <scope>NUCLEOTIDE SEQUENCE [LARGE SCALE GENOMIC DNA]</scope>
</reference>
<dbReference type="AlphaFoldDB" id="A0A7N4NNW2"/>
<evidence type="ECO:0000259" key="8">
    <source>
        <dbReference type="PROSITE" id="PS51936"/>
    </source>
</evidence>
<evidence type="ECO:0000259" key="9">
    <source>
        <dbReference type="PROSITE" id="PS51937"/>
    </source>
</evidence>
<dbReference type="GO" id="GO:0045893">
    <property type="term" value="P:positive regulation of DNA-templated transcription"/>
    <property type="evidence" value="ECO:0007669"/>
    <property type="project" value="InterPro"/>
</dbReference>
<evidence type="ECO:0000256" key="3">
    <source>
        <dbReference type="ARBA" id="ARBA00023125"/>
    </source>
</evidence>
<dbReference type="PROSITE" id="PS51936">
    <property type="entry name" value="POU_4"/>
    <property type="match status" value="1"/>
</dbReference>